<name>A0A0K2UKI2_LEPSM</name>
<dbReference type="AlphaFoldDB" id="A0A0K2UKI2"/>
<organism evidence="1">
    <name type="scientific">Lepeophtheirus salmonis</name>
    <name type="common">Salmon louse</name>
    <name type="synonym">Caligus salmonis</name>
    <dbReference type="NCBI Taxonomy" id="72036"/>
    <lineage>
        <taxon>Eukaryota</taxon>
        <taxon>Metazoa</taxon>
        <taxon>Ecdysozoa</taxon>
        <taxon>Arthropoda</taxon>
        <taxon>Crustacea</taxon>
        <taxon>Multicrustacea</taxon>
        <taxon>Hexanauplia</taxon>
        <taxon>Copepoda</taxon>
        <taxon>Siphonostomatoida</taxon>
        <taxon>Caligidae</taxon>
        <taxon>Lepeophtheirus</taxon>
    </lineage>
</organism>
<reference evidence="1" key="1">
    <citation type="submission" date="2014-05" db="EMBL/GenBank/DDBJ databases">
        <authorList>
            <person name="Chronopoulou M."/>
        </authorList>
    </citation>
    <scope>NUCLEOTIDE SEQUENCE</scope>
    <source>
        <tissue evidence="1">Whole organism</tissue>
    </source>
</reference>
<evidence type="ECO:0000313" key="1">
    <source>
        <dbReference type="EMBL" id="CDW38728.1"/>
    </source>
</evidence>
<dbReference type="EMBL" id="HACA01021367">
    <property type="protein sequence ID" value="CDW38728.1"/>
    <property type="molecule type" value="Transcribed_RNA"/>
</dbReference>
<proteinExistence type="predicted"/>
<protein>
    <submittedName>
        <fullName evidence="1">Uncharacterized protein</fullName>
    </submittedName>
</protein>
<sequence>MNNVTSWMRAMTSNLLKIVP</sequence>
<accession>A0A0K2UKI2</accession>